<reference evidence="9" key="2">
    <citation type="submission" date="2017-05" db="EMBL/GenBank/DDBJ databases">
        <title>Whole genome sequence of fish pathogenic bacteria, Photobacterium damselae subsp. piscicida, strain 91-197, isolated from hybrid striped bass (Morone sp.) in USA.</title>
        <authorList>
            <person name="Teru Y."/>
            <person name="Hikima J."/>
            <person name="Kono T."/>
            <person name="Sakai M."/>
            <person name="Takano T."/>
            <person name="Hawke J.P."/>
            <person name="Takeyama H."/>
            <person name="Aoki T."/>
        </authorList>
    </citation>
    <scope>NUCLEOTIDE SEQUENCE [LARGE SCALE GENOMIC DNA]</scope>
    <source>
        <strain evidence="9">91-197</strain>
    </source>
</reference>
<sequence>MIIVTAGHVDHGKTHLLHALTGTNTDRLPEEQKRGLTIDLGYAFMPYQDQNNHQKTLGFIDVPGHEKFLSNMLAGVGTAHHALFIVAADEGLMAQSYEHLTILRLLNMDSLTVVITKSDLVDPTTLQLRINQVENALAMQNITQWHTFTCSAITGEGIDDLKQHLVTMANTEQQKQIVGKGFRLAIDRAFSVKGAGLVVTGTALNGQVKVGDTLYYVTHNPHHGGVESEPIKVRGLHAQGQEALTAQADQRIALNISGNIDKNQVSRGDWLVAIKPEQTVKRITATIQVHQPIKHWQSVQCFHAASHTMAKVALLEQESAIAGETVLAELQFEQPLALCEQDKLLLRDPAQKHNLASAVAIDLAPPNRGKRKPERIAYLQKRSTLQQPEAILKHLLHHHPVDSRTFAWQHQIHSAQLTQLLPQDETIQQAGPYLFSANYQCQLQQQIVTQLERFHQKSCDEIGVGKARLYRMSALNQPQDIFEQVLAQLLLNGEVSNTRGWLHLANHQLTLTEQEQQLWLAIEARMNQDLNPHWVRDLATEFDLAEENIRQLSYKLAQLGYLSAIVKDRYCTYQQLHTMADLTREHIAQYEKVETAEFRTLTQLGRKVAIQILEYFDRIGFTKRKFNYRQLRDSELLKD</sequence>
<evidence type="ECO:0000313" key="8">
    <source>
        <dbReference type="EMBL" id="QOD56021.1"/>
    </source>
</evidence>
<protein>
    <submittedName>
        <fullName evidence="7">Selenocysteine-specific elongation factor</fullName>
    </submittedName>
    <submittedName>
        <fullName evidence="8">Selenocysteine-specific translation elongation factor</fullName>
    </submittedName>
</protein>
<keyword evidence="5" id="KW-0342">GTP-binding</keyword>
<dbReference type="SUPFAM" id="SSF46785">
    <property type="entry name" value="Winged helix' DNA-binding domain"/>
    <property type="match status" value="2"/>
</dbReference>
<dbReference type="InterPro" id="IPR015191">
    <property type="entry name" value="SelB_WHD4"/>
</dbReference>
<dbReference type="Gene3D" id="2.40.30.10">
    <property type="entry name" value="Translation factors"/>
    <property type="match status" value="1"/>
</dbReference>
<keyword evidence="4" id="KW-0648">Protein biosynthesis</keyword>
<evidence type="ECO:0000256" key="5">
    <source>
        <dbReference type="ARBA" id="ARBA00023134"/>
    </source>
</evidence>
<dbReference type="CDD" id="cd04171">
    <property type="entry name" value="SelB"/>
    <property type="match status" value="1"/>
</dbReference>
<evidence type="ECO:0000313" key="7">
    <source>
        <dbReference type="EMBL" id="BAX52069.1"/>
    </source>
</evidence>
<feature type="domain" description="Tr-type G" evidence="6">
    <location>
        <begin position="1"/>
        <end position="174"/>
    </location>
</feature>
<dbReference type="InterPro" id="IPR036388">
    <property type="entry name" value="WH-like_DNA-bd_sf"/>
</dbReference>
<evidence type="ECO:0000313" key="9">
    <source>
        <dbReference type="Proteomes" id="UP000218676"/>
    </source>
</evidence>
<dbReference type="Gene3D" id="3.40.50.300">
    <property type="entry name" value="P-loop containing nucleotide triphosphate hydrolases"/>
    <property type="match status" value="1"/>
</dbReference>
<evidence type="ECO:0000256" key="2">
    <source>
        <dbReference type="ARBA" id="ARBA00022490"/>
    </source>
</evidence>
<dbReference type="GO" id="GO:0003924">
    <property type="term" value="F:GTPase activity"/>
    <property type="evidence" value="ECO:0007669"/>
    <property type="project" value="InterPro"/>
</dbReference>
<dbReference type="SUPFAM" id="SSF50447">
    <property type="entry name" value="Translation proteins"/>
    <property type="match status" value="1"/>
</dbReference>
<dbReference type="NCBIfam" id="TIGR00475">
    <property type="entry name" value="selB"/>
    <property type="match status" value="1"/>
</dbReference>
<dbReference type="Proteomes" id="UP000218676">
    <property type="component" value="Chromosome 1"/>
</dbReference>
<dbReference type="PANTHER" id="PTHR43721">
    <property type="entry name" value="ELONGATION FACTOR TU-RELATED"/>
    <property type="match status" value="1"/>
</dbReference>
<dbReference type="InterPro" id="IPR000795">
    <property type="entry name" value="T_Tr_GTP-bd_dom"/>
</dbReference>
<dbReference type="RefSeq" id="WP_086957619.1">
    <property type="nucleotide sequence ID" value="NZ_AP018045.1"/>
</dbReference>
<dbReference type="GO" id="GO:0005829">
    <property type="term" value="C:cytosol"/>
    <property type="evidence" value="ECO:0007669"/>
    <property type="project" value="TreeGrafter"/>
</dbReference>
<dbReference type="InterPro" id="IPR004535">
    <property type="entry name" value="Transl_elong_SelB"/>
</dbReference>
<dbReference type="PANTHER" id="PTHR43721:SF22">
    <property type="entry name" value="ELONGATION FACTOR TU, MITOCHONDRIAL"/>
    <property type="match status" value="1"/>
</dbReference>
<reference evidence="7" key="1">
    <citation type="journal article" date="2017" name="Genome Announc.">
        <title>Whole-Genome Sequence of Photobacterium damselae subsp. piscicida Strain 91-197, Isolated from Hybrid Striped Bass (Morone sp.) in the United States.</title>
        <authorList>
            <person name="Teru Y."/>
            <person name="Hikima J."/>
            <person name="Kono T."/>
            <person name="Sakai M."/>
            <person name="Takano T."/>
            <person name="Hawke J.P."/>
            <person name="Takeyama H."/>
            <person name="Aoki T."/>
        </authorList>
    </citation>
    <scope>NUCLEOTIDE SEQUENCE</scope>
    <source>
        <strain evidence="7">91-197</strain>
    </source>
</reference>
<dbReference type="Pfam" id="PF00009">
    <property type="entry name" value="GTP_EFTU"/>
    <property type="match status" value="1"/>
</dbReference>
<dbReference type="EMBL" id="AP018045">
    <property type="protein sequence ID" value="BAX52069.1"/>
    <property type="molecule type" value="Genomic_DNA"/>
</dbReference>
<reference evidence="8 10" key="3">
    <citation type="submission" date="2020-09" db="EMBL/GenBank/DDBJ databases">
        <title>Complete, closed and curated genome sequences of Photobacterium damselae subsp. piscicida isolates from Australia indicate localised evolution and additional plasmid-borne pathogenicity mechanisms.</title>
        <authorList>
            <person name="Baseggio L."/>
            <person name="Silayeva O."/>
            <person name="Buller N."/>
            <person name="Landos M."/>
            <person name="Engelstaedter J."/>
            <person name="Barnes A.C."/>
        </authorList>
    </citation>
    <scope>NUCLEOTIDE SEQUENCE [LARGE SCALE GENOMIC DNA]</scope>
    <source>
        <strain evidence="8 10">AS-16-0540-1</strain>
    </source>
</reference>
<dbReference type="GO" id="GO:0001514">
    <property type="term" value="P:selenocysteine incorporation"/>
    <property type="evidence" value="ECO:0007669"/>
    <property type="project" value="InterPro"/>
</dbReference>
<dbReference type="SUPFAM" id="SSF50465">
    <property type="entry name" value="EF-Tu/eEF-1alpha/eIF2-gamma C-terminal domain"/>
    <property type="match status" value="1"/>
</dbReference>
<keyword evidence="7" id="KW-0251">Elongation factor</keyword>
<dbReference type="Pfam" id="PF21214">
    <property type="entry name" value="WHD_2nd_SelB_bact"/>
    <property type="match status" value="1"/>
</dbReference>
<comment type="subcellular location">
    <subcellularLocation>
        <location evidence="1">Cytoplasm</location>
    </subcellularLocation>
</comment>
<evidence type="ECO:0000256" key="3">
    <source>
        <dbReference type="ARBA" id="ARBA00022741"/>
    </source>
</evidence>
<dbReference type="GO" id="GO:0005525">
    <property type="term" value="F:GTP binding"/>
    <property type="evidence" value="ECO:0007669"/>
    <property type="project" value="UniProtKB-KW"/>
</dbReference>
<dbReference type="AlphaFoldDB" id="A0A1V1V952"/>
<dbReference type="Pfam" id="PF09107">
    <property type="entry name" value="WHD_3rd_SelB"/>
    <property type="match status" value="1"/>
</dbReference>
<dbReference type="InterPro" id="IPR009000">
    <property type="entry name" value="Transl_B-barrel_sf"/>
</dbReference>
<dbReference type="InterPro" id="IPR015190">
    <property type="entry name" value="Elong_fac_SelB-wing-hlx_typ-2"/>
</dbReference>
<evidence type="ECO:0000256" key="4">
    <source>
        <dbReference type="ARBA" id="ARBA00022917"/>
    </source>
</evidence>
<evidence type="ECO:0000313" key="10">
    <source>
        <dbReference type="Proteomes" id="UP000516656"/>
    </source>
</evidence>
<keyword evidence="3" id="KW-0547">Nucleotide-binding</keyword>
<dbReference type="Gene3D" id="1.10.10.10">
    <property type="entry name" value="Winged helix-like DNA-binding domain superfamily/Winged helix DNA-binding domain"/>
    <property type="match status" value="2"/>
</dbReference>
<proteinExistence type="predicted"/>
<dbReference type="InterPro" id="IPR048931">
    <property type="entry name" value="WHD_2nd_SelB_bact"/>
</dbReference>
<dbReference type="InterPro" id="IPR036390">
    <property type="entry name" value="WH_DNA-bd_sf"/>
</dbReference>
<evidence type="ECO:0000256" key="1">
    <source>
        <dbReference type="ARBA" id="ARBA00004496"/>
    </source>
</evidence>
<dbReference type="Proteomes" id="UP000516656">
    <property type="component" value="Chromosome 1"/>
</dbReference>
<dbReference type="SUPFAM" id="SSF52540">
    <property type="entry name" value="P-loop containing nucleoside triphosphate hydrolases"/>
    <property type="match status" value="1"/>
</dbReference>
<dbReference type="InterPro" id="IPR050055">
    <property type="entry name" value="EF-Tu_GTPase"/>
</dbReference>
<organism evidence="7 9">
    <name type="scientific">Photobacterium damsela subsp. piscicida</name>
    <name type="common">Pasteurella piscicida</name>
    <dbReference type="NCBI Taxonomy" id="38294"/>
    <lineage>
        <taxon>Bacteria</taxon>
        <taxon>Pseudomonadati</taxon>
        <taxon>Pseudomonadota</taxon>
        <taxon>Gammaproteobacteria</taxon>
        <taxon>Vibrionales</taxon>
        <taxon>Vibrionaceae</taxon>
        <taxon>Photobacterium</taxon>
    </lineage>
</organism>
<dbReference type="PROSITE" id="PS51722">
    <property type="entry name" value="G_TR_2"/>
    <property type="match status" value="1"/>
</dbReference>
<dbReference type="GO" id="GO:0003746">
    <property type="term" value="F:translation elongation factor activity"/>
    <property type="evidence" value="ECO:0007669"/>
    <property type="project" value="UniProtKB-KW"/>
</dbReference>
<accession>A0A1V1V952</accession>
<dbReference type="InterPro" id="IPR027417">
    <property type="entry name" value="P-loop_NTPase"/>
</dbReference>
<name>A0A1V1V952_PHODP</name>
<dbReference type="Pfam" id="PF25461">
    <property type="entry name" value="Beta-barrel_SelB"/>
    <property type="match status" value="1"/>
</dbReference>
<dbReference type="Pfam" id="PF09106">
    <property type="entry name" value="WHD_2nd_SelB"/>
    <property type="match status" value="1"/>
</dbReference>
<gene>
    <name evidence="8" type="primary">selB</name>
    <name evidence="8" type="ORF">IC627_12200</name>
    <name evidence="7" type="ORF">PDPUS_1_00695</name>
</gene>
<dbReference type="GO" id="GO:0003723">
    <property type="term" value="F:RNA binding"/>
    <property type="evidence" value="ECO:0007669"/>
    <property type="project" value="InterPro"/>
</dbReference>
<evidence type="ECO:0000259" key="6">
    <source>
        <dbReference type="PROSITE" id="PS51722"/>
    </source>
</evidence>
<dbReference type="EMBL" id="CP061854">
    <property type="protein sequence ID" value="QOD56021.1"/>
    <property type="molecule type" value="Genomic_DNA"/>
</dbReference>
<keyword evidence="2" id="KW-0963">Cytoplasm</keyword>
<dbReference type="InterPro" id="IPR057335">
    <property type="entry name" value="Beta-barrel_SelB"/>
</dbReference>
<dbReference type="InterPro" id="IPR009001">
    <property type="entry name" value="Transl_elong_EF1A/Init_IF2_C"/>
</dbReference>